<evidence type="ECO:0000256" key="2">
    <source>
        <dbReference type="ARBA" id="ARBA00022692"/>
    </source>
</evidence>
<dbReference type="PANTHER" id="PTHR10846:SF8">
    <property type="entry name" value="INNER MEMBRANE PROTEIN YRBG"/>
    <property type="match status" value="1"/>
</dbReference>
<feature type="transmembrane region" description="Helical" evidence="5">
    <location>
        <begin position="211"/>
        <end position="235"/>
    </location>
</feature>
<dbReference type="GO" id="GO:0008273">
    <property type="term" value="F:calcium, potassium:sodium antiporter activity"/>
    <property type="evidence" value="ECO:0007669"/>
    <property type="project" value="TreeGrafter"/>
</dbReference>
<dbReference type="EMBL" id="PGTN01000086">
    <property type="protein sequence ID" value="PJF46862.1"/>
    <property type="molecule type" value="Genomic_DNA"/>
</dbReference>
<accession>A0A2M8QAP0</accession>
<keyword evidence="2 5" id="KW-0812">Transmembrane</keyword>
<evidence type="ECO:0000313" key="8">
    <source>
        <dbReference type="Proteomes" id="UP000230790"/>
    </source>
</evidence>
<organism evidence="7 8">
    <name type="scientific">Candidatus Thermofonsia Clade 3 bacterium</name>
    <dbReference type="NCBI Taxonomy" id="2364212"/>
    <lineage>
        <taxon>Bacteria</taxon>
        <taxon>Bacillati</taxon>
        <taxon>Chloroflexota</taxon>
        <taxon>Candidatus Thermofontia</taxon>
        <taxon>Candidatus Thermofonsia Clade 3</taxon>
    </lineage>
</organism>
<dbReference type="PANTHER" id="PTHR10846">
    <property type="entry name" value="SODIUM/POTASSIUM/CALCIUM EXCHANGER"/>
    <property type="match status" value="1"/>
</dbReference>
<gene>
    <name evidence="7" type="ORF">CUN48_11595</name>
</gene>
<dbReference type="Proteomes" id="UP000230790">
    <property type="component" value="Unassembled WGS sequence"/>
</dbReference>
<dbReference type="GO" id="GO:0006874">
    <property type="term" value="P:intracellular calcium ion homeostasis"/>
    <property type="evidence" value="ECO:0007669"/>
    <property type="project" value="TreeGrafter"/>
</dbReference>
<comment type="caution">
    <text evidence="7">The sequence shown here is derived from an EMBL/GenBank/DDBJ whole genome shotgun (WGS) entry which is preliminary data.</text>
</comment>
<feature type="transmembrane region" description="Helical" evidence="5">
    <location>
        <begin position="305"/>
        <end position="321"/>
    </location>
</feature>
<dbReference type="Gene3D" id="6.10.280.80">
    <property type="entry name" value="NCX, peripheral helical region"/>
    <property type="match status" value="1"/>
</dbReference>
<dbReference type="AlphaFoldDB" id="A0A2M8QAP0"/>
<reference evidence="7 8" key="1">
    <citation type="submission" date="2017-11" db="EMBL/GenBank/DDBJ databases">
        <title>Evolution of Phototrophy in the Chloroflexi Phylum Driven by Horizontal Gene Transfer.</title>
        <authorList>
            <person name="Ward L.M."/>
            <person name="Hemp J."/>
            <person name="Shih P.M."/>
            <person name="Mcglynn S.E."/>
            <person name="Fischer W."/>
        </authorList>
    </citation>
    <scope>NUCLEOTIDE SEQUENCE [LARGE SCALE GENOMIC DNA]</scope>
    <source>
        <strain evidence="7">JP3_7</strain>
    </source>
</reference>
<keyword evidence="4 5" id="KW-0472">Membrane</keyword>
<feature type="transmembrane region" description="Helical" evidence="5">
    <location>
        <begin position="131"/>
        <end position="149"/>
    </location>
</feature>
<feature type="transmembrane region" description="Helical" evidence="5">
    <location>
        <begin position="79"/>
        <end position="97"/>
    </location>
</feature>
<feature type="domain" description="Sodium/calcium exchanger membrane region" evidence="6">
    <location>
        <begin position="6"/>
        <end position="144"/>
    </location>
</feature>
<name>A0A2M8QAP0_9CHLR</name>
<feature type="transmembrane region" description="Helical" evidence="5">
    <location>
        <begin position="31"/>
        <end position="49"/>
    </location>
</feature>
<dbReference type="GO" id="GO:0005262">
    <property type="term" value="F:calcium channel activity"/>
    <property type="evidence" value="ECO:0007669"/>
    <property type="project" value="TreeGrafter"/>
</dbReference>
<dbReference type="InterPro" id="IPR004837">
    <property type="entry name" value="NaCa_Exmemb"/>
</dbReference>
<evidence type="ECO:0000256" key="3">
    <source>
        <dbReference type="ARBA" id="ARBA00022989"/>
    </source>
</evidence>
<comment type="subcellular location">
    <subcellularLocation>
        <location evidence="1">Membrane</location>
        <topology evidence="1">Multi-pass membrane protein</topology>
    </subcellularLocation>
</comment>
<proteinExistence type="predicted"/>
<sequence>MNFFTLILFVAGLALLIAGAELLVRGASRLAAAIGISPLVIGLTVVAFGTSAPEMAVSTISALNGSADISVGNVVGSNIFNVLFILGASALIAPLVVSQQLVRLDVPIMIGTSVLTLVFIADGVLNRLEGAVLFAGIVAYTTFLVIQSRKERNEQVQAEYEQEFGEKPKGVGGVLLNLGFVVVGLAALVVGSRWLVDGAVTIARAVGVGEVVIGLTIVAAGTSLPEVATSIIAAIKGERDIAVGNVVGSNIFNLLAVLGMAGLVAPQGLSVSPSVLRFDIWVMIAVAIACLPIFFTGLKIARWEGALFLLYYAAYTAYLILDATGNAALSILSDAMLLFVAPLTVLTLIVTVFQEIRARRRLPATPV</sequence>
<feature type="transmembrane region" description="Helical" evidence="5">
    <location>
        <begin position="247"/>
        <end position="268"/>
    </location>
</feature>
<dbReference type="Pfam" id="PF01699">
    <property type="entry name" value="Na_Ca_ex"/>
    <property type="match status" value="2"/>
</dbReference>
<feature type="transmembrane region" description="Helical" evidence="5">
    <location>
        <begin position="280"/>
        <end position="298"/>
    </location>
</feature>
<dbReference type="NCBIfam" id="TIGR00367">
    <property type="entry name" value="calcium/sodium antiporter"/>
    <property type="match status" value="1"/>
</dbReference>
<protein>
    <submittedName>
        <fullName evidence="7">Sodium:calcium antiporter</fullName>
    </submittedName>
</protein>
<feature type="domain" description="Sodium/calcium exchanger membrane region" evidence="6">
    <location>
        <begin position="178"/>
        <end position="320"/>
    </location>
</feature>
<dbReference type="InterPro" id="IPR004481">
    <property type="entry name" value="K/Na/Ca-exchanger"/>
</dbReference>
<evidence type="ECO:0000259" key="6">
    <source>
        <dbReference type="Pfam" id="PF01699"/>
    </source>
</evidence>
<keyword evidence="3 5" id="KW-1133">Transmembrane helix</keyword>
<evidence type="ECO:0000256" key="1">
    <source>
        <dbReference type="ARBA" id="ARBA00004141"/>
    </source>
</evidence>
<dbReference type="GO" id="GO:0005886">
    <property type="term" value="C:plasma membrane"/>
    <property type="evidence" value="ECO:0007669"/>
    <property type="project" value="TreeGrafter"/>
</dbReference>
<feature type="transmembrane region" description="Helical" evidence="5">
    <location>
        <begin position="327"/>
        <end position="353"/>
    </location>
</feature>
<dbReference type="Gene3D" id="1.20.1420.30">
    <property type="entry name" value="NCX, central ion-binding region"/>
    <property type="match status" value="1"/>
</dbReference>
<evidence type="ECO:0000313" key="7">
    <source>
        <dbReference type="EMBL" id="PJF46862.1"/>
    </source>
</evidence>
<evidence type="ECO:0000256" key="5">
    <source>
        <dbReference type="SAM" id="Phobius"/>
    </source>
</evidence>
<dbReference type="InterPro" id="IPR044880">
    <property type="entry name" value="NCX_ion-bd_dom_sf"/>
</dbReference>
<evidence type="ECO:0000256" key="4">
    <source>
        <dbReference type="ARBA" id="ARBA00023136"/>
    </source>
</evidence>
<feature type="transmembrane region" description="Helical" evidence="5">
    <location>
        <begin position="6"/>
        <end position="24"/>
    </location>
</feature>
<feature type="transmembrane region" description="Helical" evidence="5">
    <location>
        <begin position="170"/>
        <end position="191"/>
    </location>
</feature>
<feature type="transmembrane region" description="Helical" evidence="5">
    <location>
        <begin position="104"/>
        <end position="125"/>
    </location>
</feature>